<feature type="compositionally biased region" description="Low complexity" evidence="2">
    <location>
        <begin position="1575"/>
        <end position="1593"/>
    </location>
</feature>
<feature type="region of interest" description="Disordered" evidence="2">
    <location>
        <begin position="69"/>
        <end position="98"/>
    </location>
</feature>
<dbReference type="Pfam" id="PF16059">
    <property type="entry name" value="MGA_dom"/>
    <property type="match status" value="1"/>
</dbReference>
<feature type="region of interest" description="Disordered" evidence="2">
    <location>
        <begin position="132"/>
        <end position="181"/>
    </location>
</feature>
<keyword evidence="5" id="KW-1185">Reference proteome</keyword>
<dbReference type="OrthoDB" id="6119313at2759"/>
<gene>
    <name evidence="4" type="primary">Mga</name>
    <name evidence="4" type="ORF">Bhyg_16183</name>
</gene>
<evidence type="ECO:0000313" key="5">
    <source>
        <dbReference type="Proteomes" id="UP001151699"/>
    </source>
</evidence>
<feature type="domain" description="MGA conserved" evidence="3">
    <location>
        <begin position="738"/>
        <end position="779"/>
    </location>
</feature>
<feature type="compositionally biased region" description="Basic and acidic residues" evidence="2">
    <location>
        <begin position="1050"/>
        <end position="1075"/>
    </location>
</feature>
<feature type="compositionally biased region" description="Low complexity" evidence="2">
    <location>
        <begin position="1637"/>
        <end position="1649"/>
    </location>
</feature>
<evidence type="ECO:0000256" key="1">
    <source>
        <dbReference type="SAM" id="Coils"/>
    </source>
</evidence>
<organism evidence="4 5">
    <name type="scientific">Pseudolycoriella hygida</name>
    <dbReference type="NCBI Taxonomy" id="35572"/>
    <lineage>
        <taxon>Eukaryota</taxon>
        <taxon>Metazoa</taxon>
        <taxon>Ecdysozoa</taxon>
        <taxon>Arthropoda</taxon>
        <taxon>Hexapoda</taxon>
        <taxon>Insecta</taxon>
        <taxon>Pterygota</taxon>
        <taxon>Neoptera</taxon>
        <taxon>Endopterygota</taxon>
        <taxon>Diptera</taxon>
        <taxon>Nematocera</taxon>
        <taxon>Sciaroidea</taxon>
        <taxon>Sciaridae</taxon>
        <taxon>Pseudolycoriella</taxon>
    </lineage>
</organism>
<feature type="region of interest" description="Disordered" evidence="2">
    <location>
        <begin position="1"/>
        <end position="36"/>
    </location>
</feature>
<name>A0A9Q0MMK6_9DIPT</name>
<feature type="compositionally biased region" description="Basic residues" evidence="2">
    <location>
        <begin position="9"/>
        <end position="36"/>
    </location>
</feature>
<dbReference type="EMBL" id="WJQU01002435">
    <property type="protein sequence ID" value="KAJ6632857.1"/>
    <property type="molecule type" value="Genomic_DNA"/>
</dbReference>
<reference evidence="4" key="1">
    <citation type="submission" date="2022-07" db="EMBL/GenBank/DDBJ databases">
        <authorList>
            <person name="Trinca V."/>
            <person name="Uliana J.V.C."/>
            <person name="Torres T.T."/>
            <person name="Ward R.J."/>
            <person name="Monesi N."/>
        </authorList>
    </citation>
    <scope>NUCLEOTIDE SEQUENCE</scope>
    <source>
        <strain evidence="4">HSMRA1968</strain>
        <tissue evidence="4">Whole embryos</tissue>
    </source>
</reference>
<dbReference type="Proteomes" id="UP001151699">
    <property type="component" value="Unassembled WGS sequence"/>
</dbReference>
<sequence length="2160" mass="241252">MLFNQLKKNGLKKKFDKNRKKYSKKLKRRGGAHSKSLTIHKKRLKKADTSRLEKKEHISAVVGVVAQFSANSSTKPTAENEENRNEKSITAPAKSNDEEKIVSITTDNVNDQIREQLKLLQSGRRSSISLLTSSAKSDSISDNKTTSCNSTPSFSRQPSPSSLDNETTKAAGVSKTNSVTETSPIVQKPKFIDSLISKLKTKGVNLPDNDSNTSLGTHSTPEKSLPAQKLITECEPNTVSDSGELSDHSTSSKNDFLGFEAQFEQPSIPGMLPTPVVRKPKGVVSAFLSEDLDNFLTENALDNSSYKIAPLKKRRDEALMYAEAEPPTLCCPQLPSGVEKPRTVAEKRQLLERKADIKYLMIENESTVYRELKKRAKTAPVTNYKLIRNIQEMNIPFTRDCWRATCWLNTQNGRFYYQTIIDNEKEVKVLGGRGNNSVKELVKLQPIDKKKYVNRGCSKTCKPIGNIKINGLDDIVTEQSTSQSSETTYSSKKLNTLSDDYSFQKSCPLSMKKLDPIKSSIDVELGPLQLYHLPLIELEVWPLLDRPLPDSVHPYLKLVLPHEKMTNEWAEFAVSTLKQNIPPPSRRKRRRTITPAESRKFFTFNVPYANNQNRILIRKRRQITPSLTELHSINDTEKTKLNFMQNVDPNDDVAVAVADALSDMINSVALTLCEGTVIRDDPDIEYNRVDAQVESGGNKFAEINAVDGKKQKTPTGKIVKELKKLNAKIIHGYDTIQKEECKNDFCKLGCVCDSLRGSQAYTNHCKELNCMFQCKCPINKANTNTFESAAHNSDIKQYCDRVNATLAKEEKAFTATVVVSEGKTIYVPTWSEKKKRLKKVPKRLTDCVQFENDFVHRDLSEKLLTTEESRQRDLIENGSDLYDRVLTSNKNEIVKNLIHVNVNLERQNAFDCLEPWCMVHCLYKCFCKFKAIEGQRFEFGNTKIDEIEQPTYTKKRQYTFEQNEPAAKRPAKYPTNVTTPAVDESDNLSSRRVLVVATKKHLIVNRARAEDIRRRIKKIEVDHPELQTKLKKLVRKSLLLPEVRSKRHRGNSERSNKKESDVKTLTHSDQQKQIETDESVSETSLLPENDSVETEKYRSRFNTIIMKTMQGISGKLKKMVELPSPVNKAFYYMQWKHFLEAFNADRIFIWEVQLSSKEFLLVATDKNDMPIVSNAMYVINIKAVSTERLPLLPKLIKRGVTNEETGKMSILLFGILNYWRVLGCTHSIHDFLNERVVAVPTPTSNPKLALKISHLFNDMVKLTANCRNKDPSLATSNVCILELDVNDFRSIKLPLPVVGNHRWLMLSLANDFSHIYVPTWKQTISLEKILPAMEQATKAQKTIRMGPTNAKPHLYVTPDSNMKIFFGPIKKDELLDLQLLEQIDGKMLLREEYQRTTNQQPTGITTGTWLYMKDETMEICGTSDGGTSDGGTSDGETAAGGTAVGVAAVAATACSVKAVASTAVASTAVADTTVAHTTVAHTTVAHTTVAHTTVAHTTVAHTTVADTTVADTTVVDTTVADTAIGGLAVGDKKPDQPLRTYPPKLKLVGKMSSAGFIPLKPSTVTSSNMNITVLPSSSSESPTPCTTTSASTPNVPTSELIRHLSLGLRARPAKVDKSPIKVVDTALLMSPRFLTVPSKSTTTDTSSPPAINQPATSNSTKSITLSYAPNMQSHADWKDVSKGVPIRARRFTTFVPDTSKPTLKSLLQKPVVSKTLETFVPPSTIGPMNPTTSKQQNLPGQIRERRFTTIVSSGTKTLVKNPPQNVRPPITAKNFELIQQTGNKLTLAPIPVTQSLHQSLLNRSVILKRVGTIMPSELRKRSKTIDHNLFQANVVKTSLPQTKPIIVQPTTSALASKAIPPVLVVNPSSANIPKKTTAITSDGKKIIVTKLAPTVRILPSNFKLLSTSTKNIKDSTEVIDIDNESQRKVPKKPETLMIPKVPAQGDTVNGFIISQIRPLGKIMARKLYGAYSVNLPGGSKLFQTFKNCTDYVNNIYIKDAIFAMVPAHLVIDWRFVAQHDDHSTYALHTQETLLSSMVLTRDELIDLNGEFDSNERYSLDLRHHLLVLRLAYTCMRNVDARNKTGLEIVRRSEEVIREMRADNERLKAILRELRIKKDTNVLKLSELQKKMSTPVSDEDSSEPTMIVIPDEIITIDSDDD</sequence>
<evidence type="ECO:0000259" key="3">
    <source>
        <dbReference type="Pfam" id="PF16059"/>
    </source>
</evidence>
<feature type="region of interest" description="Disordered" evidence="2">
    <location>
        <begin position="962"/>
        <end position="984"/>
    </location>
</feature>
<protein>
    <submittedName>
        <fullName evidence="4">MAX gene-associated protein</fullName>
    </submittedName>
</protein>
<proteinExistence type="predicted"/>
<feature type="region of interest" description="Disordered" evidence="2">
    <location>
        <begin position="202"/>
        <end position="224"/>
    </location>
</feature>
<evidence type="ECO:0000313" key="4">
    <source>
        <dbReference type="EMBL" id="KAJ6632857.1"/>
    </source>
</evidence>
<feature type="compositionally biased region" description="Polar residues" evidence="2">
    <location>
        <begin position="208"/>
        <end position="219"/>
    </location>
</feature>
<dbReference type="InterPro" id="IPR032060">
    <property type="entry name" value="MGA_dom"/>
</dbReference>
<feature type="region of interest" description="Disordered" evidence="2">
    <location>
        <begin position="1041"/>
        <end position="1091"/>
    </location>
</feature>
<keyword evidence="1" id="KW-0175">Coiled coil</keyword>
<feature type="coiled-coil region" evidence="1">
    <location>
        <begin position="2089"/>
        <end position="2116"/>
    </location>
</feature>
<feature type="compositionally biased region" description="Low complexity" evidence="2">
    <location>
        <begin position="132"/>
        <end position="142"/>
    </location>
</feature>
<evidence type="ECO:0000256" key="2">
    <source>
        <dbReference type="SAM" id="MobiDB-lite"/>
    </source>
</evidence>
<accession>A0A9Q0MMK6</accession>
<feature type="compositionally biased region" description="Polar residues" evidence="2">
    <location>
        <begin position="143"/>
        <end position="165"/>
    </location>
</feature>
<feature type="region of interest" description="Disordered" evidence="2">
    <location>
        <begin position="1575"/>
        <end position="1595"/>
    </location>
</feature>
<feature type="region of interest" description="Disordered" evidence="2">
    <location>
        <begin position="1637"/>
        <end position="1661"/>
    </location>
</feature>
<comment type="caution">
    <text evidence="4">The sequence shown here is derived from an EMBL/GenBank/DDBJ whole genome shotgun (WGS) entry which is preliminary data.</text>
</comment>